<proteinExistence type="predicted"/>
<dbReference type="SUPFAM" id="SSF47616">
    <property type="entry name" value="GST C-terminal domain-like"/>
    <property type="match status" value="1"/>
</dbReference>
<gene>
    <name evidence="6" type="ORF">WJX72_000330</name>
</gene>
<dbReference type="AlphaFoldDB" id="A0AAW1QNX2"/>
<dbReference type="CDD" id="cd03190">
    <property type="entry name" value="GST_C_Omega_like"/>
    <property type="match status" value="1"/>
</dbReference>
<dbReference type="Pfam" id="PF13410">
    <property type="entry name" value="GST_C_2"/>
    <property type="match status" value="1"/>
</dbReference>
<dbReference type="PANTHER" id="PTHR32419:SF6">
    <property type="entry name" value="GLUTATHIONE S-TRANSFERASE OMEGA-LIKE 1-RELATED"/>
    <property type="match status" value="1"/>
</dbReference>
<feature type="domain" description="GST C-terminal" evidence="5">
    <location>
        <begin position="187"/>
        <end position="311"/>
    </location>
</feature>
<feature type="region of interest" description="Disordered" evidence="4">
    <location>
        <begin position="81"/>
        <end position="112"/>
    </location>
</feature>
<dbReference type="GO" id="GO:0005737">
    <property type="term" value="C:cytoplasm"/>
    <property type="evidence" value="ECO:0007669"/>
    <property type="project" value="TreeGrafter"/>
</dbReference>
<dbReference type="PIRSF" id="PIRSF015753">
    <property type="entry name" value="GST"/>
    <property type="match status" value="1"/>
</dbReference>
<dbReference type="Gene3D" id="3.40.30.10">
    <property type="entry name" value="Glutaredoxin"/>
    <property type="match status" value="1"/>
</dbReference>
<feature type="site" description="Lowers pKa of active site Cys" evidence="3">
    <location>
        <position position="311"/>
    </location>
</feature>
<dbReference type="InterPro" id="IPR016639">
    <property type="entry name" value="GST_Omega/GSH"/>
</dbReference>
<dbReference type="Gene3D" id="1.20.1050.10">
    <property type="match status" value="1"/>
</dbReference>
<organism evidence="6 7">
    <name type="scientific">[Myrmecia] bisecta</name>
    <dbReference type="NCBI Taxonomy" id="41462"/>
    <lineage>
        <taxon>Eukaryota</taxon>
        <taxon>Viridiplantae</taxon>
        <taxon>Chlorophyta</taxon>
        <taxon>core chlorophytes</taxon>
        <taxon>Trebouxiophyceae</taxon>
        <taxon>Trebouxiales</taxon>
        <taxon>Trebouxiaceae</taxon>
        <taxon>Myrmecia</taxon>
    </lineage>
</organism>
<evidence type="ECO:0000256" key="4">
    <source>
        <dbReference type="SAM" id="MobiDB-lite"/>
    </source>
</evidence>
<dbReference type="SUPFAM" id="SSF52833">
    <property type="entry name" value="Thioredoxin-like"/>
    <property type="match status" value="1"/>
</dbReference>
<feature type="binding site" evidence="2">
    <location>
        <begin position="162"/>
        <end position="163"/>
    </location>
    <ligand>
        <name>glutathione</name>
        <dbReference type="ChEBI" id="CHEBI:57925"/>
    </ligand>
</feature>
<dbReference type="InterPro" id="IPR036282">
    <property type="entry name" value="Glutathione-S-Trfase_C_sf"/>
</dbReference>
<accession>A0AAW1QNX2</accession>
<dbReference type="Pfam" id="PF13409">
    <property type="entry name" value="GST_N_2"/>
    <property type="match status" value="1"/>
</dbReference>
<dbReference type="PROSITE" id="PS50405">
    <property type="entry name" value="GST_CTER"/>
    <property type="match status" value="1"/>
</dbReference>
<dbReference type="Proteomes" id="UP001489004">
    <property type="component" value="Unassembled WGS sequence"/>
</dbReference>
<dbReference type="SFLD" id="SFLDS00019">
    <property type="entry name" value="Glutathione_Transferase_(cytos"/>
    <property type="match status" value="1"/>
</dbReference>
<evidence type="ECO:0000313" key="7">
    <source>
        <dbReference type="Proteomes" id="UP001489004"/>
    </source>
</evidence>
<feature type="binding site" evidence="2">
    <location>
        <position position="96"/>
    </location>
    <ligand>
        <name>glutathione</name>
        <dbReference type="ChEBI" id="CHEBI:57925"/>
    </ligand>
</feature>
<sequence length="345" mass="39637">MAAGQYKARTALHEMAADGAFKRTDATFREWIKPGGRFPPEANRYHLYIAYGCPWASRCLAVRNMKGLEDVIGLSVTHPTWQRTRPDDPEDTHTGWTFASPADPPFSSPAGQGSFPTDDCIPDTVNNVKYVRDLYELAGDTAGKYTVPVLWDKKEKTIVNNESAEILRIFNSAFNDFAKNPGLDLYPEELRKQIDEVNDWVYPTINNGVYRCGFATKQAAYDEAFKQLFASLDRAEDILSKHRYLVGDRLTEADIRLFKTLIRFDEVYVVYFKTNKKFIHEYPNLKNFVREIYQHPGVKESVNIAHIKMHYFTAHPDLNKYAIIPKGGDAWWEEPHDRDHFNAKA</sequence>
<feature type="active site" description="Proton donor/acceptor" evidence="1">
    <location>
        <position position="210"/>
    </location>
</feature>
<feature type="binding site" evidence="2">
    <location>
        <begin position="144"/>
        <end position="147"/>
    </location>
    <ligand>
        <name>glutathione</name>
        <dbReference type="ChEBI" id="CHEBI:57925"/>
    </ligand>
</feature>
<dbReference type="InterPro" id="IPR004045">
    <property type="entry name" value="Glutathione_S-Trfase_N"/>
</dbReference>
<name>A0AAW1QNX2_9CHLO</name>
<feature type="compositionally biased region" description="Basic and acidic residues" evidence="4">
    <location>
        <begin position="84"/>
        <end position="93"/>
    </location>
</feature>
<dbReference type="InterPro" id="IPR036249">
    <property type="entry name" value="Thioredoxin-like_sf"/>
</dbReference>
<evidence type="ECO:0000256" key="1">
    <source>
        <dbReference type="PIRSR" id="PIRSR015753-1"/>
    </source>
</evidence>
<evidence type="ECO:0000313" key="6">
    <source>
        <dbReference type="EMBL" id="KAK9823109.1"/>
    </source>
</evidence>
<evidence type="ECO:0000256" key="2">
    <source>
        <dbReference type="PIRSR" id="PIRSR015753-2"/>
    </source>
</evidence>
<dbReference type="PANTHER" id="PTHR32419">
    <property type="entry name" value="GLUTATHIONYL-HYDROQUINONE REDUCTASE"/>
    <property type="match status" value="1"/>
</dbReference>
<dbReference type="FunFam" id="3.40.30.10:FF:000499">
    <property type="entry name" value="Glutathione S-transferase"/>
    <property type="match status" value="1"/>
</dbReference>
<evidence type="ECO:0000259" key="5">
    <source>
        <dbReference type="PROSITE" id="PS50405"/>
    </source>
</evidence>
<dbReference type="InterPro" id="IPR040079">
    <property type="entry name" value="Glutathione_S-Trfase"/>
</dbReference>
<evidence type="ECO:0000256" key="3">
    <source>
        <dbReference type="PIRSR" id="PIRSR015753-3"/>
    </source>
</evidence>
<dbReference type="EMBL" id="JALJOR010000002">
    <property type="protein sequence ID" value="KAK9823109.1"/>
    <property type="molecule type" value="Genomic_DNA"/>
</dbReference>
<comment type="caution">
    <text evidence="6">The sequence shown here is derived from an EMBL/GenBank/DDBJ whole genome shotgun (WGS) entry which is preliminary data.</text>
</comment>
<feature type="site" description="Lowers pKa of active site Cys" evidence="3">
    <location>
        <position position="268"/>
    </location>
</feature>
<reference evidence="6 7" key="1">
    <citation type="journal article" date="2024" name="Nat. Commun.">
        <title>Phylogenomics reveals the evolutionary origins of lichenization in chlorophyte algae.</title>
        <authorList>
            <person name="Puginier C."/>
            <person name="Libourel C."/>
            <person name="Otte J."/>
            <person name="Skaloud P."/>
            <person name="Haon M."/>
            <person name="Grisel S."/>
            <person name="Petersen M."/>
            <person name="Berrin J.G."/>
            <person name="Delaux P.M."/>
            <person name="Dal Grande F."/>
            <person name="Keller J."/>
        </authorList>
    </citation>
    <scope>NUCLEOTIDE SEQUENCE [LARGE SCALE GENOMIC DNA]</scope>
    <source>
        <strain evidence="6 7">SAG 2043</strain>
    </source>
</reference>
<dbReference type="InterPro" id="IPR010987">
    <property type="entry name" value="Glutathione-S-Trfase_C-like"/>
</dbReference>
<dbReference type="GO" id="GO:0004364">
    <property type="term" value="F:glutathione transferase activity"/>
    <property type="evidence" value="ECO:0007669"/>
    <property type="project" value="InterPro"/>
</dbReference>
<feature type="active site" description="Nucleophile" evidence="1">
    <location>
        <position position="53"/>
    </location>
</feature>
<protein>
    <recommendedName>
        <fullName evidence="5">GST C-terminal domain-containing protein</fullName>
    </recommendedName>
</protein>
<keyword evidence="7" id="KW-1185">Reference proteome</keyword>
<dbReference type="SFLD" id="SFLDG01148">
    <property type="entry name" value="Xi_(cytGST)"/>
    <property type="match status" value="1"/>
</dbReference>
<dbReference type="InterPro" id="IPR047047">
    <property type="entry name" value="GST_Omega-like_C"/>
</dbReference>
<dbReference type="SFLD" id="SFLDG01206">
    <property type="entry name" value="Xi.1"/>
    <property type="match status" value="1"/>
</dbReference>